<evidence type="ECO:0000256" key="2">
    <source>
        <dbReference type="SAM" id="SignalP"/>
    </source>
</evidence>
<gene>
    <name evidence="3" type="ORF">LJD61_05505</name>
</gene>
<comment type="caution">
    <text evidence="3">The sequence shown here is derived from an EMBL/GenBank/DDBJ whole genome shotgun (WGS) entry which is preliminary data.</text>
</comment>
<feature type="signal peptide" evidence="2">
    <location>
        <begin position="1"/>
        <end position="19"/>
    </location>
</feature>
<accession>A0ABT1NCM1</accession>
<evidence type="ECO:0000256" key="1">
    <source>
        <dbReference type="SAM" id="Coils"/>
    </source>
</evidence>
<proteinExistence type="predicted"/>
<sequence>MKLPKWAAAVLIASLLLNAKTALDLMAMKNQIQSLQNNVNSISHSVQNTVSSSMYRIDEMLKKEASLVNEFKYEYMDHKDKKADYMLSVKPKVYNQDEKLFFLLKAGKDSPQLIPAETADGVTFTAKVNVSIFDTADLDLVIDDGKSKKTEKLESIYPIAEKFAAQIEARPLGGSMRFGSEGIVMSHGFELVQHFKSEGNAPVLKEAVLNIELNGNLIDTIPMEWKDSPEYGRYHIMFSNYKIPCKVGDSIVIYATAKDDGGFNYKCHMDGWTVEEGGRIGRAPDNFEYGRVEIY</sequence>
<keyword evidence="2" id="KW-0732">Signal</keyword>
<keyword evidence="1" id="KW-0175">Coiled coil</keyword>
<dbReference type="RefSeq" id="WP_255226522.1">
    <property type="nucleotide sequence ID" value="NZ_JAJEKE010000003.1"/>
</dbReference>
<evidence type="ECO:0000313" key="4">
    <source>
        <dbReference type="Proteomes" id="UP001651880"/>
    </source>
</evidence>
<protein>
    <recommendedName>
        <fullName evidence="5">Carbohydrate-binding domain-containing protein</fullName>
    </recommendedName>
</protein>
<feature type="coiled-coil region" evidence="1">
    <location>
        <begin position="18"/>
        <end position="45"/>
    </location>
</feature>
<name>A0ABT1NCM1_9FIRM</name>
<reference evidence="3 4" key="1">
    <citation type="submission" date="2021-10" db="EMBL/GenBank/DDBJ databases">
        <title>Lutispora strain m25 sp. nov., a thermophilic, non-spore-forming bacterium isolated from a lab-scale methanogenic bioreactor digesting anaerobic sludge.</title>
        <authorList>
            <person name="El Houari A."/>
            <person name="Mcdonald J."/>
        </authorList>
    </citation>
    <scope>NUCLEOTIDE SEQUENCE [LARGE SCALE GENOMIC DNA]</scope>
    <source>
        <strain evidence="4">m25</strain>
    </source>
</reference>
<organism evidence="3 4">
    <name type="scientific">Lutispora saccharofermentans</name>
    <dbReference type="NCBI Taxonomy" id="3024236"/>
    <lineage>
        <taxon>Bacteria</taxon>
        <taxon>Bacillati</taxon>
        <taxon>Bacillota</taxon>
        <taxon>Clostridia</taxon>
        <taxon>Lutisporales</taxon>
        <taxon>Lutisporaceae</taxon>
        <taxon>Lutispora</taxon>
    </lineage>
</organism>
<feature type="chain" id="PRO_5045208583" description="Carbohydrate-binding domain-containing protein" evidence="2">
    <location>
        <begin position="20"/>
        <end position="295"/>
    </location>
</feature>
<keyword evidence="4" id="KW-1185">Reference proteome</keyword>
<dbReference type="Proteomes" id="UP001651880">
    <property type="component" value="Unassembled WGS sequence"/>
</dbReference>
<evidence type="ECO:0008006" key="5">
    <source>
        <dbReference type="Google" id="ProtNLM"/>
    </source>
</evidence>
<dbReference type="EMBL" id="JAJEKE010000003">
    <property type="protein sequence ID" value="MCQ1529002.1"/>
    <property type="molecule type" value="Genomic_DNA"/>
</dbReference>
<evidence type="ECO:0000313" key="3">
    <source>
        <dbReference type="EMBL" id="MCQ1529002.1"/>
    </source>
</evidence>